<accession>S2W0K7</accession>
<organism evidence="2 3">
    <name type="scientific">Propionimicrobium lymphophilum ACS-093-V-SCH5</name>
    <dbReference type="NCBI Taxonomy" id="883161"/>
    <lineage>
        <taxon>Bacteria</taxon>
        <taxon>Bacillati</taxon>
        <taxon>Actinomycetota</taxon>
        <taxon>Actinomycetes</taxon>
        <taxon>Propionibacteriales</taxon>
        <taxon>Propionibacteriaceae</taxon>
        <taxon>Propionimicrobium</taxon>
    </lineage>
</organism>
<evidence type="ECO:0000313" key="3">
    <source>
        <dbReference type="Proteomes" id="UP000014417"/>
    </source>
</evidence>
<dbReference type="HOGENOM" id="CLU_2754647_0_0_11"/>
<dbReference type="STRING" id="883161.HMPREF9306_00815"/>
<evidence type="ECO:0000256" key="1">
    <source>
        <dbReference type="SAM" id="MobiDB-lite"/>
    </source>
</evidence>
<feature type="region of interest" description="Disordered" evidence="1">
    <location>
        <begin position="50"/>
        <end position="70"/>
    </location>
</feature>
<dbReference type="EMBL" id="AGZR01000005">
    <property type="protein sequence ID" value="EPD33278.1"/>
    <property type="molecule type" value="Genomic_DNA"/>
</dbReference>
<dbReference type="Proteomes" id="UP000014417">
    <property type="component" value="Unassembled WGS sequence"/>
</dbReference>
<reference evidence="2 3" key="1">
    <citation type="submission" date="2013-04" db="EMBL/GenBank/DDBJ databases">
        <title>The Genome Sequence of Propionimicrobium lymphophilum ACS-093-V-SCH5.</title>
        <authorList>
            <consortium name="The Broad Institute Genomics Platform"/>
            <person name="Earl A."/>
            <person name="Ward D."/>
            <person name="Feldgarden M."/>
            <person name="Gevers D."/>
            <person name="Saerens B."/>
            <person name="Vaneechoutte M."/>
            <person name="Walker B."/>
            <person name="Young S."/>
            <person name="Zeng Q."/>
            <person name="Gargeya S."/>
            <person name="Fitzgerald M."/>
            <person name="Haas B."/>
            <person name="Abouelleil A."/>
            <person name="Allen A.W."/>
            <person name="Alvarado L."/>
            <person name="Arachchi H.M."/>
            <person name="Berlin A.M."/>
            <person name="Chapman S.B."/>
            <person name="Gainer-Dewar J."/>
            <person name="Goldberg J."/>
            <person name="Griggs A."/>
            <person name="Gujja S."/>
            <person name="Hansen M."/>
            <person name="Howarth C."/>
            <person name="Imamovic A."/>
            <person name="Ireland A."/>
            <person name="Larimer J."/>
            <person name="McCowan C."/>
            <person name="Murphy C."/>
            <person name="Pearson M."/>
            <person name="Poon T.W."/>
            <person name="Priest M."/>
            <person name="Roberts A."/>
            <person name="Saif S."/>
            <person name="Shea T."/>
            <person name="Sisk P."/>
            <person name="Sykes S."/>
            <person name="Wortman J."/>
            <person name="Nusbaum C."/>
            <person name="Birren B."/>
        </authorList>
    </citation>
    <scope>NUCLEOTIDE SEQUENCE [LARGE SCALE GENOMIC DNA]</scope>
    <source>
        <strain evidence="2 3">ACS-093-V-SCH5</strain>
    </source>
</reference>
<comment type="caution">
    <text evidence="2">The sequence shown here is derived from an EMBL/GenBank/DDBJ whole genome shotgun (WGS) entry which is preliminary data.</text>
</comment>
<feature type="region of interest" description="Disordered" evidence="1">
    <location>
        <begin position="1"/>
        <end position="20"/>
    </location>
</feature>
<gene>
    <name evidence="2" type="ORF">HMPREF9306_00815</name>
</gene>
<sequence>MTSTDDAPMSDAGRIPVTGNHAVDRVLEELGEISELSPSDRLAKLAKAQDGLTRVLERSRESIPMPKPKN</sequence>
<protein>
    <submittedName>
        <fullName evidence="2">Uncharacterized protein</fullName>
    </submittedName>
</protein>
<keyword evidence="3" id="KW-1185">Reference proteome</keyword>
<name>S2W0K7_9ACTN</name>
<proteinExistence type="predicted"/>
<dbReference type="RefSeq" id="WP_016455653.1">
    <property type="nucleotide sequence ID" value="NZ_KE150269.1"/>
</dbReference>
<dbReference type="AlphaFoldDB" id="S2W0K7"/>
<evidence type="ECO:0000313" key="2">
    <source>
        <dbReference type="EMBL" id="EPD33278.1"/>
    </source>
</evidence>